<proteinExistence type="predicted"/>
<organism evidence="1 2">
    <name type="scientific">Methylorubrum extorquens (strain DSM 6343 / CIP 106787 / DM4)</name>
    <name type="common">Methylobacterium extorquens</name>
    <dbReference type="NCBI Taxonomy" id="661410"/>
    <lineage>
        <taxon>Bacteria</taxon>
        <taxon>Pseudomonadati</taxon>
        <taxon>Pseudomonadota</taxon>
        <taxon>Alphaproteobacteria</taxon>
        <taxon>Hyphomicrobiales</taxon>
        <taxon>Methylobacteriaceae</taxon>
        <taxon>Methylorubrum</taxon>
    </lineage>
</organism>
<evidence type="ECO:0000313" key="1">
    <source>
        <dbReference type="EMBL" id="CAX23540.1"/>
    </source>
</evidence>
<protein>
    <submittedName>
        <fullName evidence="1">Uncharacterized protein</fullName>
    </submittedName>
</protein>
<dbReference type="EMBL" id="FP103042">
    <property type="protein sequence ID" value="CAX23540.1"/>
    <property type="molecule type" value="Genomic_DNA"/>
</dbReference>
<dbReference type="Proteomes" id="UP000008070">
    <property type="component" value="Chromosome"/>
</dbReference>
<gene>
    <name evidence="1" type="ORF">METD_I1951</name>
</gene>
<reference evidence="2" key="1">
    <citation type="journal article" date="2009" name="PLoS ONE">
        <title>Methylobacterium genome sequences: a reference blueprint to investigate microbial metabolism of C1 compounds from natural and industrial sources.</title>
        <authorList>
            <person name="Vuilleumier S."/>
            <person name="Chistoserdova L."/>
            <person name="Lee M.-C."/>
            <person name="Bringel F."/>
            <person name="Lajus A."/>
            <person name="Zhou Y."/>
            <person name="Gourion B."/>
            <person name="Barbe V."/>
            <person name="Chang J."/>
            <person name="Cruveiller S."/>
            <person name="Dossat C."/>
            <person name="Gillett W."/>
            <person name="Gruffaz C."/>
            <person name="Haugen E."/>
            <person name="Hourcade E."/>
            <person name="Levy R."/>
            <person name="Mangenot S."/>
            <person name="Muller E."/>
            <person name="Nadalig T."/>
            <person name="Pagni M."/>
            <person name="Penny C."/>
            <person name="Peyraud R."/>
            <person name="Robinson D.G."/>
            <person name="Roche D."/>
            <person name="Rouy Z."/>
            <person name="Saenampechek C."/>
            <person name="Salvignol G."/>
            <person name="Vallenet D."/>
            <person name="Wu Z."/>
            <person name="Marx C.J."/>
            <person name="Vorholt J.A."/>
            <person name="Olson M.V."/>
            <person name="Kaul R."/>
            <person name="Weissenbach J."/>
            <person name="Medigue C."/>
            <person name="Lidstrom M.E."/>
        </authorList>
    </citation>
    <scope>NUCLEOTIDE SEQUENCE [LARGE SCALE GENOMIC DNA]</scope>
    <source>
        <strain evidence="2">DSM 6343 / CIP 106787 / DM4</strain>
    </source>
</reference>
<name>C7CJQ0_METED</name>
<dbReference type="KEGG" id="mdi:METDI1951"/>
<sequence>MMPLRSDAGCAAAAGLAAAHPRHTIGAASASAGTLPALERLLYRFLAHPTRFERLTFA</sequence>
<evidence type="ECO:0000313" key="2">
    <source>
        <dbReference type="Proteomes" id="UP000008070"/>
    </source>
</evidence>
<dbReference type="HOGENOM" id="CLU_2974246_0_0_5"/>
<dbReference type="AlphaFoldDB" id="C7CJQ0"/>
<accession>C7CJQ0</accession>